<evidence type="ECO:0000256" key="1">
    <source>
        <dbReference type="SAM" id="SignalP"/>
    </source>
</evidence>
<dbReference type="Proteomes" id="UP000798808">
    <property type="component" value="Unassembled WGS sequence"/>
</dbReference>
<dbReference type="EMBL" id="SMLW01000547">
    <property type="protein sequence ID" value="MTI25873.1"/>
    <property type="molecule type" value="Genomic_DNA"/>
</dbReference>
<comment type="caution">
    <text evidence="2">The sequence shown here is derived from an EMBL/GenBank/DDBJ whole genome shotgun (WGS) entry which is preliminary data.</text>
</comment>
<keyword evidence="1" id="KW-0732">Signal</keyword>
<accession>A0ABW9RPE8</accession>
<gene>
    <name evidence="2" type="ORF">E1163_13035</name>
</gene>
<name>A0ABW9RPE8_9BACT</name>
<keyword evidence="3" id="KW-1185">Reference proteome</keyword>
<protein>
    <recommendedName>
        <fullName evidence="4">Secreted protein</fullName>
    </recommendedName>
</protein>
<proteinExistence type="predicted"/>
<evidence type="ECO:0000313" key="3">
    <source>
        <dbReference type="Proteomes" id="UP000798808"/>
    </source>
</evidence>
<evidence type="ECO:0008006" key="4">
    <source>
        <dbReference type="Google" id="ProtNLM"/>
    </source>
</evidence>
<evidence type="ECO:0000313" key="2">
    <source>
        <dbReference type="EMBL" id="MTI25873.1"/>
    </source>
</evidence>
<reference evidence="2 3" key="1">
    <citation type="submission" date="2019-02" db="EMBL/GenBank/DDBJ databases">
        <authorList>
            <person name="Goldberg S.R."/>
            <person name="Haltli B.A."/>
            <person name="Correa H."/>
            <person name="Russell K.G."/>
        </authorList>
    </citation>
    <scope>NUCLEOTIDE SEQUENCE [LARGE SCALE GENOMIC DNA]</scope>
    <source>
        <strain evidence="2 3">JCM 16186</strain>
    </source>
</reference>
<organism evidence="2 3">
    <name type="scientific">Fulvivirga kasyanovii</name>
    <dbReference type="NCBI Taxonomy" id="396812"/>
    <lineage>
        <taxon>Bacteria</taxon>
        <taxon>Pseudomonadati</taxon>
        <taxon>Bacteroidota</taxon>
        <taxon>Cytophagia</taxon>
        <taxon>Cytophagales</taxon>
        <taxon>Fulvivirgaceae</taxon>
        <taxon>Fulvivirga</taxon>
    </lineage>
</organism>
<sequence>MINRQRNIAFKLVALFFAIAFFNVSLAPDQSEQEAGKVADISVCDSMYHQADDADNFFTQVLEVGWDIYQAIPDTETTQKEEQNSKKSHTDWFYSFDPFPVACMCTDKPLHSTLFLNVDFRNYIKEVIPPPPKVLV</sequence>
<feature type="signal peptide" evidence="1">
    <location>
        <begin position="1"/>
        <end position="27"/>
    </location>
</feature>
<dbReference type="RefSeq" id="WP_155172458.1">
    <property type="nucleotide sequence ID" value="NZ_BAAAFL010000012.1"/>
</dbReference>
<feature type="chain" id="PRO_5045499688" description="Secreted protein" evidence="1">
    <location>
        <begin position="28"/>
        <end position="136"/>
    </location>
</feature>